<dbReference type="KEGG" id="mgad:MGAD_38930"/>
<feature type="region of interest" description="Disordered" evidence="1">
    <location>
        <begin position="33"/>
        <end position="70"/>
    </location>
</feature>
<dbReference type="Proteomes" id="UP000466187">
    <property type="component" value="Chromosome"/>
</dbReference>
<evidence type="ECO:0000313" key="3">
    <source>
        <dbReference type="Proteomes" id="UP000466187"/>
    </source>
</evidence>
<reference evidence="2 3" key="1">
    <citation type="journal article" date="2019" name="Emerg. Microbes Infect.">
        <title>Comprehensive subspecies identification of 175 nontuberculous mycobacteria species based on 7547 genomic profiles.</title>
        <authorList>
            <person name="Matsumoto Y."/>
            <person name="Kinjo T."/>
            <person name="Motooka D."/>
            <person name="Nabeya D."/>
            <person name="Jung N."/>
            <person name="Uechi K."/>
            <person name="Horii T."/>
            <person name="Iida T."/>
            <person name="Fujita J."/>
            <person name="Nakamura S."/>
        </authorList>
    </citation>
    <scope>NUCLEOTIDE SEQUENCE [LARGE SCALE GENOMIC DNA]</scope>
    <source>
        <strain evidence="2 3">JCM 12688</strain>
    </source>
</reference>
<dbReference type="EMBL" id="AP022608">
    <property type="protein sequence ID" value="BBZ19558.1"/>
    <property type="molecule type" value="Genomic_DNA"/>
</dbReference>
<protein>
    <submittedName>
        <fullName evidence="2">Uncharacterized protein</fullName>
    </submittedName>
</protein>
<proteinExistence type="predicted"/>
<name>A0A7I7WUL1_MYCGU</name>
<dbReference type="AlphaFoldDB" id="A0A7I7WUL1"/>
<evidence type="ECO:0000256" key="1">
    <source>
        <dbReference type="SAM" id="MobiDB-lite"/>
    </source>
</evidence>
<organism evidence="2 3">
    <name type="scientific">Mycolicibacterium gadium</name>
    <name type="common">Mycobacterium gadium</name>
    <dbReference type="NCBI Taxonomy" id="1794"/>
    <lineage>
        <taxon>Bacteria</taxon>
        <taxon>Bacillati</taxon>
        <taxon>Actinomycetota</taxon>
        <taxon>Actinomycetes</taxon>
        <taxon>Mycobacteriales</taxon>
        <taxon>Mycobacteriaceae</taxon>
        <taxon>Mycolicibacterium</taxon>
    </lineage>
</organism>
<feature type="compositionally biased region" description="Basic and acidic residues" evidence="1">
    <location>
        <begin position="58"/>
        <end position="70"/>
    </location>
</feature>
<sequence length="70" mass="7567">MRPVLGPGAGRPRIADLSAQASWARVLHFENRVDGLPQSRRGVTGSREDQPAGAGGQKDVEDDRCRKRTG</sequence>
<evidence type="ECO:0000313" key="2">
    <source>
        <dbReference type="EMBL" id="BBZ19558.1"/>
    </source>
</evidence>
<accession>A0A7I7WUL1</accession>
<gene>
    <name evidence="2" type="ORF">MGAD_38930</name>
</gene>